<proteinExistence type="predicted"/>
<dbReference type="SUPFAM" id="SSF51126">
    <property type="entry name" value="Pectin lyase-like"/>
    <property type="match status" value="1"/>
</dbReference>
<evidence type="ECO:0000313" key="1">
    <source>
        <dbReference type="EMBL" id="GAH10232.1"/>
    </source>
</evidence>
<name>X1CQY2_9ZZZZ</name>
<dbReference type="EMBL" id="BART01033706">
    <property type="protein sequence ID" value="GAH10232.1"/>
    <property type="molecule type" value="Genomic_DNA"/>
</dbReference>
<dbReference type="AlphaFoldDB" id="X1CQY2"/>
<accession>X1CQY2</accession>
<protein>
    <recommendedName>
        <fullName evidence="2">Right handed beta helix domain-containing protein</fullName>
    </recommendedName>
</protein>
<reference evidence="1" key="1">
    <citation type="journal article" date="2014" name="Front. Microbiol.">
        <title>High frequency of phylogenetically diverse reductive dehalogenase-homologous genes in deep subseafloor sedimentary metagenomes.</title>
        <authorList>
            <person name="Kawai M."/>
            <person name="Futagami T."/>
            <person name="Toyoda A."/>
            <person name="Takaki Y."/>
            <person name="Nishi S."/>
            <person name="Hori S."/>
            <person name="Arai W."/>
            <person name="Tsubouchi T."/>
            <person name="Morono Y."/>
            <person name="Uchiyama I."/>
            <person name="Ito T."/>
            <person name="Fujiyama A."/>
            <person name="Inagaki F."/>
            <person name="Takami H."/>
        </authorList>
    </citation>
    <scope>NUCLEOTIDE SEQUENCE</scope>
    <source>
        <strain evidence="1">Expedition CK06-06</strain>
    </source>
</reference>
<feature type="non-terminal residue" evidence="1">
    <location>
        <position position="226"/>
    </location>
</feature>
<feature type="non-terminal residue" evidence="1">
    <location>
        <position position="1"/>
    </location>
</feature>
<organism evidence="1">
    <name type="scientific">marine sediment metagenome</name>
    <dbReference type="NCBI Taxonomy" id="412755"/>
    <lineage>
        <taxon>unclassified sequences</taxon>
        <taxon>metagenomes</taxon>
        <taxon>ecological metagenomes</taxon>
    </lineage>
</organism>
<comment type="caution">
    <text evidence="1">The sequence shown here is derived from an EMBL/GenBank/DDBJ whole genome shotgun (WGS) entry which is preliminary data.</text>
</comment>
<sequence>EGFIQFTPGYTFSIIGMEHDLIHPATGSDRPLFIGELDIPSAYQIQNIRDQSAVLAKNFININIESGNDVDIENVTLTNNYDVAATAIAINNASNVTLKDIDVGTELGIGDNYYPTGIKINTANTVNINNVNIHAPLGIKNAPVVGLDIENVTSDVTLSGVNIGDTAGATGNYPIGLKLNNIAATRVDNSAIYAGATENTNDTIGISCMQSGSLTINNSIIDVKTT</sequence>
<dbReference type="InterPro" id="IPR011050">
    <property type="entry name" value="Pectin_lyase_fold/virulence"/>
</dbReference>
<evidence type="ECO:0008006" key="2">
    <source>
        <dbReference type="Google" id="ProtNLM"/>
    </source>
</evidence>
<gene>
    <name evidence="1" type="ORF">S01H4_57826</name>
</gene>